<comment type="similarity">
    <text evidence="2 7">Belongs to the 2-oxoacid dehydrogenase family.</text>
</comment>
<dbReference type="SUPFAM" id="SSF47005">
    <property type="entry name" value="Peripheral subunit-binding domain of 2-oxo acid dehydrogenase complex"/>
    <property type="match status" value="1"/>
</dbReference>
<proteinExistence type="inferred from homology"/>
<dbReference type="InterPro" id="IPR001078">
    <property type="entry name" value="2-oxoacid_DH_actylTfrase"/>
</dbReference>
<dbReference type="Pfam" id="PF00364">
    <property type="entry name" value="Biotin_lipoyl"/>
    <property type="match status" value="1"/>
</dbReference>
<dbReference type="InterPro" id="IPR050743">
    <property type="entry name" value="2-oxoacid_DH_E2_comp"/>
</dbReference>
<dbReference type="Pfam" id="PF00198">
    <property type="entry name" value="2-oxoacid_dh"/>
    <property type="match status" value="1"/>
</dbReference>
<dbReference type="GO" id="GO:0006086">
    <property type="term" value="P:pyruvate decarboxylation to acetyl-CoA"/>
    <property type="evidence" value="ECO:0007669"/>
    <property type="project" value="TreeGrafter"/>
</dbReference>
<feature type="compositionally biased region" description="Pro residues" evidence="8">
    <location>
        <begin position="98"/>
        <end position="112"/>
    </location>
</feature>
<dbReference type="InterPro" id="IPR000089">
    <property type="entry name" value="Biotin_lipoyl"/>
</dbReference>
<gene>
    <name evidence="11" type="ORF">A3F84_23940</name>
</gene>
<dbReference type="CDD" id="cd06849">
    <property type="entry name" value="lipoyl_domain"/>
    <property type="match status" value="1"/>
</dbReference>
<dbReference type="FunFam" id="3.30.559.10:FF:000004">
    <property type="entry name" value="Acetyltransferase component of pyruvate dehydrogenase complex"/>
    <property type="match status" value="1"/>
</dbReference>
<feature type="region of interest" description="Disordered" evidence="8">
    <location>
        <begin position="82"/>
        <end position="150"/>
    </location>
</feature>
<dbReference type="AlphaFoldDB" id="A0A1F6CA08"/>
<evidence type="ECO:0000256" key="6">
    <source>
        <dbReference type="ARBA" id="ARBA00023315"/>
    </source>
</evidence>
<feature type="compositionally biased region" description="Low complexity" evidence="8">
    <location>
        <begin position="113"/>
        <end position="128"/>
    </location>
</feature>
<accession>A0A1F6CA08</accession>
<dbReference type="GO" id="GO:0031405">
    <property type="term" value="F:lipoic acid binding"/>
    <property type="evidence" value="ECO:0007669"/>
    <property type="project" value="TreeGrafter"/>
</dbReference>
<evidence type="ECO:0000256" key="3">
    <source>
        <dbReference type="ARBA" id="ARBA00011484"/>
    </source>
</evidence>
<comment type="cofactor">
    <cofactor evidence="1 7">
        <name>(R)-lipoate</name>
        <dbReference type="ChEBI" id="CHEBI:83088"/>
    </cofactor>
</comment>
<dbReference type="PROSITE" id="PS51826">
    <property type="entry name" value="PSBD"/>
    <property type="match status" value="1"/>
</dbReference>
<evidence type="ECO:0000256" key="4">
    <source>
        <dbReference type="ARBA" id="ARBA00022679"/>
    </source>
</evidence>
<dbReference type="InterPro" id="IPR023213">
    <property type="entry name" value="CAT-like_dom_sf"/>
</dbReference>
<dbReference type="EMBL" id="MFKF01000349">
    <property type="protein sequence ID" value="OGG46004.1"/>
    <property type="molecule type" value="Genomic_DNA"/>
</dbReference>
<reference evidence="11 12" key="1">
    <citation type="journal article" date="2016" name="Nat. Commun.">
        <title>Thousands of microbial genomes shed light on interconnected biogeochemical processes in an aquifer system.</title>
        <authorList>
            <person name="Anantharaman K."/>
            <person name="Brown C.T."/>
            <person name="Hug L.A."/>
            <person name="Sharon I."/>
            <person name="Castelle C.J."/>
            <person name="Probst A.J."/>
            <person name="Thomas B.C."/>
            <person name="Singh A."/>
            <person name="Wilkins M.J."/>
            <person name="Karaoz U."/>
            <person name="Brodie E.L."/>
            <person name="Williams K.H."/>
            <person name="Hubbard S.S."/>
            <person name="Banfield J.F."/>
        </authorList>
    </citation>
    <scope>NUCLEOTIDE SEQUENCE [LARGE SCALE GENOMIC DNA]</scope>
    <source>
        <strain evidence="12">RIFCSPLOWO2_12_FULL_64_10</strain>
    </source>
</reference>
<comment type="caution">
    <text evidence="11">The sequence shown here is derived from an EMBL/GenBank/DDBJ whole genome shotgun (WGS) entry which is preliminary data.</text>
</comment>
<dbReference type="InterPro" id="IPR011053">
    <property type="entry name" value="Single_hybrid_motif"/>
</dbReference>
<dbReference type="InterPro" id="IPR004167">
    <property type="entry name" value="PSBD"/>
</dbReference>
<dbReference type="SUPFAM" id="SSF51230">
    <property type="entry name" value="Single hybrid motif"/>
    <property type="match status" value="1"/>
</dbReference>
<organism evidence="11 12">
    <name type="scientific">Handelsmanbacteria sp. (strain RIFCSPLOWO2_12_FULL_64_10)</name>
    <dbReference type="NCBI Taxonomy" id="1817868"/>
    <lineage>
        <taxon>Bacteria</taxon>
        <taxon>Candidatus Handelsmaniibacteriota</taxon>
    </lineage>
</organism>
<dbReference type="Gene3D" id="4.10.320.10">
    <property type="entry name" value="E3-binding domain"/>
    <property type="match status" value="1"/>
</dbReference>
<keyword evidence="5 7" id="KW-0450">Lipoyl</keyword>
<name>A0A1F6CA08_HANXR</name>
<comment type="subunit">
    <text evidence="3">Forms a 24-polypeptide structural core with octahedral symmetry.</text>
</comment>
<dbReference type="EC" id="2.3.1.-" evidence="7"/>
<dbReference type="Gene3D" id="3.30.559.10">
    <property type="entry name" value="Chloramphenicol acetyltransferase-like domain"/>
    <property type="match status" value="1"/>
</dbReference>
<evidence type="ECO:0000256" key="8">
    <source>
        <dbReference type="SAM" id="MobiDB-lite"/>
    </source>
</evidence>
<evidence type="ECO:0000259" key="10">
    <source>
        <dbReference type="PROSITE" id="PS51826"/>
    </source>
</evidence>
<feature type="domain" description="Lipoyl-binding" evidence="9">
    <location>
        <begin position="2"/>
        <end position="77"/>
    </location>
</feature>
<protein>
    <recommendedName>
        <fullName evidence="7">Dihydrolipoamide acetyltransferase component of pyruvate dehydrogenase complex</fullName>
        <ecNumber evidence="7">2.3.1.-</ecNumber>
    </recommendedName>
</protein>
<evidence type="ECO:0000259" key="9">
    <source>
        <dbReference type="PROSITE" id="PS50968"/>
    </source>
</evidence>
<evidence type="ECO:0000256" key="1">
    <source>
        <dbReference type="ARBA" id="ARBA00001938"/>
    </source>
</evidence>
<keyword evidence="4 7" id="KW-0808">Transferase</keyword>
<evidence type="ECO:0000256" key="2">
    <source>
        <dbReference type="ARBA" id="ARBA00007317"/>
    </source>
</evidence>
<dbReference type="PANTHER" id="PTHR43178">
    <property type="entry name" value="DIHYDROLIPOAMIDE ACETYLTRANSFERASE COMPONENT OF PYRUVATE DEHYDROGENASE COMPLEX"/>
    <property type="match status" value="1"/>
</dbReference>
<dbReference type="GO" id="GO:0016407">
    <property type="term" value="F:acetyltransferase activity"/>
    <property type="evidence" value="ECO:0007669"/>
    <property type="project" value="TreeGrafter"/>
</dbReference>
<dbReference type="GO" id="GO:0005737">
    <property type="term" value="C:cytoplasm"/>
    <property type="evidence" value="ECO:0007669"/>
    <property type="project" value="TreeGrafter"/>
</dbReference>
<dbReference type="SUPFAM" id="SSF52777">
    <property type="entry name" value="CoA-dependent acyltransferases"/>
    <property type="match status" value="1"/>
</dbReference>
<sequence length="440" mass="47236">MGKAFKLPDLGENIEAAEVVRVLVSEGDRVEAEQAVLEMETEKAMFEVPCPFAGLVEKVHVKPGDRVPAGAVLLTVEETDSRGIEAKETPALPKAEAPAPPKMEPVSPPPVAPMRSRPATLPRAEAPPASSPVPVPPAQEAGASAPAGPATRRLARELGVDLRRVQGSEPGGRVTAEDVQAYVRKAMSGAAAGPGIEAPALPDFSRWGQVERQPLRSVRRKTAEHVGLAWRLIPHVTQFDRADVTELEALRKRHTAEAEAMGGKLTPTAFVIRAVVAALKAFPQFNASLDAQAEELVLKRYYHIGMAVDTDRGLLVPVIREADRKGIFELAKELVDLAERTRQGKVGIEDLQGGTFTVTNLGTVGGTGFTPIVNYPEVAILGVARSREEAVVRNGRVEPRLIMPLCLSYDHRVVDGADGARFARRVAESLENPERLLLGG</sequence>
<feature type="domain" description="Peripheral subunit-binding (PSBD)" evidence="10">
    <location>
        <begin position="146"/>
        <end position="183"/>
    </location>
</feature>
<dbReference type="PANTHER" id="PTHR43178:SF2">
    <property type="entry name" value="DIHYDROLIPOYLLYSINE-RESIDUE ACETYLTRANSFERASE COMPONENT OF PYRUVATE DEHYDROGENASE COMPLEX"/>
    <property type="match status" value="1"/>
</dbReference>
<evidence type="ECO:0000256" key="5">
    <source>
        <dbReference type="ARBA" id="ARBA00022823"/>
    </source>
</evidence>
<evidence type="ECO:0000313" key="11">
    <source>
        <dbReference type="EMBL" id="OGG46004.1"/>
    </source>
</evidence>
<keyword evidence="6 7" id="KW-0012">Acyltransferase</keyword>
<evidence type="ECO:0000313" key="12">
    <source>
        <dbReference type="Proteomes" id="UP000178606"/>
    </source>
</evidence>
<dbReference type="Gene3D" id="2.40.50.100">
    <property type="match status" value="1"/>
</dbReference>
<dbReference type="Pfam" id="PF02817">
    <property type="entry name" value="E3_binding"/>
    <property type="match status" value="1"/>
</dbReference>
<evidence type="ECO:0000256" key="7">
    <source>
        <dbReference type="RuleBase" id="RU003423"/>
    </source>
</evidence>
<dbReference type="Proteomes" id="UP000178606">
    <property type="component" value="Unassembled WGS sequence"/>
</dbReference>
<dbReference type="InterPro" id="IPR036625">
    <property type="entry name" value="E3-bd_dom_sf"/>
</dbReference>
<dbReference type="PROSITE" id="PS50968">
    <property type="entry name" value="BIOTINYL_LIPOYL"/>
    <property type="match status" value="1"/>
</dbReference>